<dbReference type="Proteomes" id="UP000826513">
    <property type="component" value="Plasmid unnamed1"/>
</dbReference>
<dbReference type="InterPro" id="IPR052917">
    <property type="entry name" value="Stress-Dev_Protein"/>
</dbReference>
<keyword evidence="5" id="KW-1185">Reference proteome</keyword>
<proteinExistence type="predicted"/>
<dbReference type="EMBL" id="CP072170">
    <property type="protein sequence ID" value="QYA10766.1"/>
    <property type="molecule type" value="Genomic_DNA"/>
</dbReference>
<dbReference type="InterPro" id="IPR038725">
    <property type="entry name" value="YdaG_split_barrel_FMN-bd"/>
</dbReference>
<dbReference type="PANTHER" id="PTHR34818:SF1">
    <property type="entry name" value="PROTEIN BLI-3"/>
    <property type="match status" value="1"/>
</dbReference>
<feature type="domain" description="General stress protein FMN-binding split barrel" evidence="1">
    <location>
        <begin position="8"/>
        <end position="151"/>
    </location>
</feature>
<evidence type="ECO:0000313" key="4">
    <source>
        <dbReference type="Proteomes" id="UP000298545"/>
    </source>
</evidence>
<dbReference type="Proteomes" id="UP000298545">
    <property type="component" value="Plasmid pAlCFBP5473"/>
</dbReference>
<evidence type="ECO:0000313" key="3">
    <source>
        <dbReference type="EMBL" id="QYA10766.1"/>
    </source>
</evidence>
<accession>A0A4D7E3H3</accession>
<reference evidence="2 4" key="1">
    <citation type="submission" date="2019-04" db="EMBL/GenBank/DDBJ databases">
        <title>Complete genome sequence of Agrobacterium larrymoorei CFBP5473.</title>
        <authorList>
            <person name="Haryono M."/>
            <person name="Chou L."/>
            <person name="Lin Y.-C."/>
            <person name="Lai E.-M."/>
            <person name="Kuo C.-H."/>
        </authorList>
    </citation>
    <scope>NUCLEOTIDE SEQUENCE [LARGE SCALE GENOMIC DNA]</scope>
    <source>
        <strain evidence="2 4">CFBP5473</strain>
        <plasmid evidence="4">palcfbp5473</plasmid>
        <plasmid evidence="2">pAlCFBP5473</plasmid>
    </source>
</reference>
<geneLocation type="plasmid" evidence="2">
    <name>pAlCFBP5473</name>
</geneLocation>
<dbReference type="EMBL" id="CP039693">
    <property type="protein sequence ID" value="QCJ00763.1"/>
    <property type="molecule type" value="Genomic_DNA"/>
</dbReference>
<evidence type="ECO:0000259" key="1">
    <source>
        <dbReference type="Pfam" id="PF16242"/>
    </source>
</evidence>
<geneLocation type="plasmid" evidence="4">
    <name>palcfbp5473</name>
</geneLocation>
<sequence length="160" mass="17838">MAHIDNDNSRVWDLAEKIGFCMLTTQTGSDLRARPMAAHVERLENAFYFLTDVASHKDEEIASHPNVCLAFADSKGQKYVSISGTAEVQNDRERIRDLWSTPAKAWWDDAEDPSIRVLKVTPSSAEYWDSPGTVISYIKMAAAAVSNTRPDMGDNAKVEM</sequence>
<evidence type="ECO:0000313" key="5">
    <source>
        <dbReference type="Proteomes" id="UP000826513"/>
    </source>
</evidence>
<reference evidence="3 5" key="2">
    <citation type="submission" date="2021-03" db="EMBL/GenBank/DDBJ databases">
        <title>Rapid diversification of plasmids in a genus of pathogenic and nitrogen fixing bacteria.</title>
        <authorList>
            <person name="Weisberg A.J."/>
            <person name="Miller M."/>
            <person name="Ream W."/>
            <person name="Grunwald N.J."/>
            <person name="Chang J.H."/>
        </authorList>
    </citation>
    <scope>NUCLEOTIDE SEQUENCE [LARGE SCALE GENOMIC DNA]</scope>
    <source>
        <strain evidence="3 5">AF3.44</strain>
        <plasmid evidence="3 5">unnamed1</plasmid>
    </source>
</reference>
<dbReference type="RefSeq" id="WP_027674918.1">
    <property type="nucleotide sequence ID" value="NZ_CP039693.1"/>
</dbReference>
<evidence type="ECO:0000313" key="2">
    <source>
        <dbReference type="EMBL" id="QCJ00763.1"/>
    </source>
</evidence>
<protein>
    <submittedName>
        <fullName evidence="2">General stress protein</fullName>
    </submittedName>
    <submittedName>
        <fullName evidence="3">Pyridoxamine 5'-phosphate oxidase family protein</fullName>
    </submittedName>
</protein>
<gene>
    <name evidence="2" type="ORF">CFBP5473_22525</name>
    <name evidence="3" type="ORF">J5285_24775</name>
</gene>
<dbReference type="OrthoDB" id="1432662at2"/>
<dbReference type="SUPFAM" id="SSF50475">
    <property type="entry name" value="FMN-binding split barrel"/>
    <property type="match status" value="1"/>
</dbReference>
<dbReference type="Pfam" id="PF16242">
    <property type="entry name" value="Pyrid_ox_like"/>
    <property type="match status" value="1"/>
</dbReference>
<name>A0A4D7E3H3_9HYPH</name>
<dbReference type="STRING" id="1367849.GCA_000518585_02133"/>
<geneLocation type="plasmid" evidence="3 5">
    <name>unnamed1</name>
</geneLocation>
<dbReference type="KEGG" id="alf:CFBP5473_22525"/>
<dbReference type="InterPro" id="IPR012349">
    <property type="entry name" value="Split_barrel_FMN-bd"/>
</dbReference>
<organism evidence="2 4">
    <name type="scientific">Agrobacterium larrymoorei</name>
    <dbReference type="NCBI Taxonomy" id="160699"/>
    <lineage>
        <taxon>Bacteria</taxon>
        <taxon>Pseudomonadati</taxon>
        <taxon>Pseudomonadota</taxon>
        <taxon>Alphaproteobacteria</taxon>
        <taxon>Hyphomicrobiales</taxon>
        <taxon>Rhizobiaceae</taxon>
        <taxon>Rhizobium/Agrobacterium group</taxon>
        <taxon>Agrobacterium</taxon>
    </lineage>
</organism>
<dbReference type="AlphaFoldDB" id="A0A4D7E3H3"/>
<dbReference type="PANTHER" id="PTHR34818">
    <property type="entry name" value="PROTEIN BLI-3"/>
    <property type="match status" value="1"/>
</dbReference>
<dbReference type="Gene3D" id="2.30.110.10">
    <property type="entry name" value="Electron Transport, Fmn-binding Protein, Chain A"/>
    <property type="match status" value="1"/>
</dbReference>
<keyword evidence="2" id="KW-0614">Plasmid</keyword>